<gene>
    <name evidence="1" type="ORF">HAX54_043483</name>
</gene>
<name>A0ABS8W5N2_DATST</name>
<evidence type="ECO:0000313" key="1">
    <source>
        <dbReference type="EMBL" id="MCE2055818.1"/>
    </source>
</evidence>
<reference evidence="1 2" key="1">
    <citation type="journal article" date="2021" name="BMC Genomics">
        <title>Datura genome reveals duplications of psychoactive alkaloid biosynthetic genes and high mutation rate following tissue culture.</title>
        <authorList>
            <person name="Rajewski A."/>
            <person name="Carter-House D."/>
            <person name="Stajich J."/>
            <person name="Litt A."/>
        </authorList>
    </citation>
    <scope>NUCLEOTIDE SEQUENCE [LARGE SCALE GENOMIC DNA]</scope>
    <source>
        <strain evidence="1">AR-01</strain>
    </source>
</reference>
<keyword evidence="2" id="KW-1185">Reference proteome</keyword>
<evidence type="ECO:0000313" key="2">
    <source>
        <dbReference type="Proteomes" id="UP000823775"/>
    </source>
</evidence>
<feature type="non-terminal residue" evidence="1">
    <location>
        <position position="113"/>
    </location>
</feature>
<dbReference type="EMBL" id="JACEIK010006511">
    <property type="protein sequence ID" value="MCE2055818.1"/>
    <property type="molecule type" value="Genomic_DNA"/>
</dbReference>
<protein>
    <submittedName>
        <fullName evidence="1">Uncharacterized protein</fullName>
    </submittedName>
</protein>
<accession>A0ABS8W5N2</accession>
<organism evidence="1 2">
    <name type="scientific">Datura stramonium</name>
    <name type="common">Jimsonweed</name>
    <name type="synonym">Common thornapple</name>
    <dbReference type="NCBI Taxonomy" id="4076"/>
    <lineage>
        <taxon>Eukaryota</taxon>
        <taxon>Viridiplantae</taxon>
        <taxon>Streptophyta</taxon>
        <taxon>Embryophyta</taxon>
        <taxon>Tracheophyta</taxon>
        <taxon>Spermatophyta</taxon>
        <taxon>Magnoliopsida</taxon>
        <taxon>eudicotyledons</taxon>
        <taxon>Gunneridae</taxon>
        <taxon>Pentapetalae</taxon>
        <taxon>asterids</taxon>
        <taxon>lamiids</taxon>
        <taxon>Solanales</taxon>
        <taxon>Solanaceae</taxon>
        <taxon>Solanoideae</taxon>
        <taxon>Datureae</taxon>
        <taxon>Datura</taxon>
    </lineage>
</organism>
<proteinExistence type="predicted"/>
<sequence length="113" mass="12625">MSIFDGHRLPSWHGAGRPNLPPCHGSMEQTHAHRLDFAGPWSLLRVTWCTTAYHVDALAWHNTIMCNCHAGMCNTHRCETTLIVQVSRRGMLEAVGVAIFSCHHVQLSSQLNP</sequence>
<dbReference type="Proteomes" id="UP000823775">
    <property type="component" value="Unassembled WGS sequence"/>
</dbReference>
<comment type="caution">
    <text evidence="1">The sequence shown here is derived from an EMBL/GenBank/DDBJ whole genome shotgun (WGS) entry which is preliminary data.</text>
</comment>